<dbReference type="InterPro" id="IPR013103">
    <property type="entry name" value="RVT_2"/>
</dbReference>
<gene>
    <name evidence="2" type="ORF">Sango_2932700</name>
</gene>
<reference evidence="2" key="1">
    <citation type="submission" date="2020-06" db="EMBL/GenBank/DDBJ databases">
        <authorList>
            <person name="Li T."/>
            <person name="Hu X."/>
            <person name="Zhang T."/>
            <person name="Song X."/>
            <person name="Zhang H."/>
            <person name="Dai N."/>
            <person name="Sheng W."/>
            <person name="Hou X."/>
            <person name="Wei L."/>
        </authorList>
    </citation>
    <scope>NUCLEOTIDE SEQUENCE</scope>
    <source>
        <strain evidence="2">K16</strain>
        <tissue evidence="2">Leaf</tissue>
    </source>
</reference>
<accession>A0AAE1T5X7</accession>
<proteinExistence type="predicted"/>
<dbReference type="SUPFAM" id="SSF56672">
    <property type="entry name" value="DNA/RNA polymerases"/>
    <property type="match status" value="1"/>
</dbReference>
<dbReference type="EMBL" id="JACGWL010000810">
    <property type="protein sequence ID" value="KAK4381801.1"/>
    <property type="molecule type" value="Genomic_DNA"/>
</dbReference>
<name>A0AAE1T5X7_9LAMI</name>
<sequence length="291" mass="33537">MISPLLFAKRRIWRWTKRCLLSFRGGHGSCGPPPNADVVSCRWAFTLKFQADGTLERYKVVNLNWPMYKMDITNAFLYSDLNETVYIEQPPGYVAEGEKQRMVCKLNKAIYGLKQSPRAWFDKFRCIIDEFSFFARQAEHSVFVQPTRLGMVVLAVYVDDIMITGSDVVELKRPRHTYGSTSSLKIWGRPRYFLGIEIVHSKYGVFLSERKYACDLLQEVGLLDTILVDTPMDSNPNFWNDDRNYMEGKTKILKYTNASPGKGLLLKQHGHVKIEAYSNADYIGSKDDREV</sequence>
<protein>
    <submittedName>
        <fullName evidence="2">Retrovirus-related Pol polyprotein from transposon RE2</fullName>
    </submittedName>
</protein>
<dbReference type="InterPro" id="IPR043502">
    <property type="entry name" value="DNA/RNA_pol_sf"/>
</dbReference>
<evidence type="ECO:0000259" key="1">
    <source>
        <dbReference type="Pfam" id="PF07727"/>
    </source>
</evidence>
<dbReference type="Proteomes" id="UP001289374">
    <property type="component" value="Unassembled WGS sequence"/>
</dbReference>
<comment type="caution">
    <text evidence="2">The sequence shown here is derived from an EMBL/GenBank/DDBJ whole genome shotgun (WGS) entry which is preliminary data.</text>
</comment>
<evidence type="ECO:0000313" key="3">
    <source>
        <dbReference type="Proteomes" id="UP001289374"/>
    </source>
</evidence>
<dbReference type="Pfam" id="PF07727">
    <property type="entry name" value="RVT_2"/>
    <property type="match status" value="1"/>
</dbReference>
<organism evidence="2 3">
    <name type="scientific">Sesamum angolense</name>
    <dbReference type="NCBI Taxonomy" id="2727404"/>
    <lineage>
        <taxon>Eukaryota</taxon>
        <taxon>Viridiplantae</taxon>
        <taxon>Streptophyta</taxon>
        <taxon>Embryophyta</taxon>
        <taxon>Tracheophyta</taxon>
        <taxon>Spermatophyta</taxon>
        <taxon>Magnoliopsida</taxon>
        <taxon>eudicotyledons</taxon>
        <taxon>Gunneridae</taxon>
        <taxon>Pentapetalae</taxon>
        <taxon>asterids</taxon>
        <taxon>lamiids</taxon>
        <taxon>Lamiales</taxon>
        <taxon>Pedaliaceae</taxon>
        <taxon>Sesamum</taxon>
    </lineage>
</organism>
<feature type="domain" description="Reverse transcriptase Ty1/copia-type" evidence="1">
    <location>
        <begin position="61"/>
        <end position="232"/>
    </location>
</feature>
<evidence type="ECO:0000313" key="2">
    <source>
        <dbReference type="EMBL" id="KAK4381801.1"/>
    </source>
</evidence>
<dbReference type="AlphaFoldDB" id="A0AAE1T5X7"/>
<keyword evidence="3" id="KW-1185">Reference proteome</keyword>
<reference evidence="2" key="2">
    <citation type="journal article" date="2024" name="Plant">
        <title>Genomic evolution and insights into agronomic trait innovations of Sesamum species.</title>
        <authorList>
            <person name="Miao H."/>
            <person name="Wang L."/>
            <person name="Qu L."/>
            <person name="Liu H."/>
            <person name="Sun Y."/>
            <person name="Le M."/>
            <person name="Wang Q."/>
            <person name="Wei S."/>
            <person name="Zheng Y."/>
            <person name="Lin W."/>
            <person name="Duan Y."/>
            <person name="Cao H."/>
            <person name="Xiong S."/>
            <person name="Wang X."/>
            <person name="Wei L."/>
            <person name="Li C."/>
            <person name="Ma Q."/>
            <person name="Ju M."/>
            <person name="Zhao R."/>
            <person name="Li G."/>
            <person name="Mu C."/>
            <person name="Tian Q."/>
            <person name="Mei H."/>
            <person name="Zhang T."/>
            <person name="Gao T."/>
            <person name="Zhang H."/>
        </authorList>
    </citation>
    <scope>NUCLEOTIDE SEQUENCE</scope>
    <source>
        <strain evidence="2">K16</strain>
    </source>
</reference>